<keyword evidence="4" id="KW-1185">Reference proteome</keyword>
<reference evidence="3 4" key="1">
    <citation type="submission" date="2016-11" db="EMBL/GenBank/DDBJ databases">
        <title>Draft Genome Sequences of Nine Cyanobacterial Strains from Diverse Habitats.</title>
        <authorList>
            <person name="Zhu T."/>
            <person name="Hou S."/>
            <person name="Lu X."/>
            <person name="Hess W.R."/>
        </authorList>
    </citation>
    <scope>NUCLEOTIDE SEQUENCE [LARGE SCALE GENOMIC DNA]</scope>
    <source>
        <strain evidence="3 4">NIES-30</strain>
    </source>
</reference>
<accession>A0A1U7IZR3</accession>
<feature type="region of interest" description="Disordered" evidence="2">
    <location>
        <begin position="1000"/>
        <end position="1039"/>
    </location>
</feature>
<feature type="coiled-coil region" evidence="1">
    <location>
        <begin position="93"/>
        <end position="120"/>
    </location>
</feature>
<feature type="compositionally biased region" description="Low complexity" evidence="2">
    <location>
        <begin position="459"/>
        <end position="469"/>
    </location>
</feature>
<dbReference type="EMBL" id="MRCG01000022">
    <property type="protein sequence ID" value="OKH44564.1"/>
    <property type="molecule type" value="Genomic_DNA"/>
</dbReference>
<evidence type="ECO:0000256" key="1">
    <source>
        <dbReference type="SAM" id="Coils"/>
    </source>
</evidence>
<feature type="region of interest" description="Disordered" evidence="2">
    <location>
        <begin position="2029"/>
        <end position="2048"/>
    </location>
</feature>
<dbReference type="Gene3D" id="3.30.420.40">
    <property type="match status" value="1"/>
</dbReference>
<gene>
    <name evidence="3" type="ORF">NIES30_22370</name>
</gene>
<name>A0A1U7IZR3_9CYAN</name>
<evidence type="ECO:0000256" key="2">
    <source>
        <dbReference type="SAM" id="MobiDB-lite"/>
    </source>
</evidence>
<feature type="region of interest" description="Disordered" evidence="2">
    <location>
        <begin position="273"/>
        <end position="299"/>
    </location>
</feature>
<comment type="caution">
    <text evidence="3">The sequence shown here is derived from an EMBL/GenBank/DDBJ whole genome shotgun (WGS) entry which is preliminary data.</text>
</comment>
<dbReference type="Gene3D" id="3.90.640.10">
    <property type="entry name" value="Actin, Chain A, domain 4"/>
    <property type="match status" value="1"/>
</dbReference>
<evidence type="ECO:0000313" key="3">
    <source>
        <dbReference type="EMBL" id="OKH44564.1"/>
    </source>
</evidence>
<dbReference type="Proteomes" id="UP000185557">
    <property type="component" value="Unassembled WGS sequence"/>
</dbReference>
<protein>
    <submittedName>
        <fullName evidence="3">Uncharacterized protein</fullName>
    </submittedName>
</protein>
<dbReference type="RefSeq" id="WP_073610670.1">
    <property type="nucleotide sequence ID" value="NZ_MRCG01000022.1"/>
</dbReference>
<dbReference type="STRING" id="549789.NIES30_22370"/>
<feature type="region of interest" description="Disordered" evidence="2">
    <location>
        <begin position="945"/>
        <end position="965"/>
    </location>
</feature>
<feature type="region of interest" description="Disordered" evidence="2">
    <location>
        <begin position="1509"/>
        <end position="1559"/>
    </location>
</feature>
<dbReference type="InterPro" id="IPR043129">
    <property type="entry name" value="ATPase_NBD"/>
</dbReference>
<keyword evidence="1" id="KW-0175">Coiled coil</keyword>
<dbReference type="SUPFAM" id="SSF53067">
    <property type="entry name" value="Actin-like ATPase domain"/>
    <property type="match status" value="1"/>
</dbReference>
<sequence>MQQDELEALVAEIDSILGEAAPRLPWVMSNDANQRQLLARARAYLAEVKAAPEAQAAPTSGLPNDPTTAAASQVLKALLQEMQYLRGQTMQILDPLRNEVATLRQQRELLLQEVQQLQQQRVQIDQGANLHQLPPSWEAALQQMTQQLEARLGAQVNQSVQRLESATATAYGLMQSPQGFVDGDAPGLTPMQRLEFLKQLQAQSDQVMLGLDQSLRSVFDTLQQSIYSYQDSLNQGLNQMHTLGQQGELMFSALVTHLGQQINAETLTYLESSQRRELPQPQPETSTPETLGGNAFAEGSDPSVDLEAELELEALDIGFDDLDDLGDDELTLLQIEDEITELQLDGNLEADLDAAEASASSPLDLQLLNSLSAAAPDPSPAVSLPNDDGPATEVVAAGVEADSGLDDLYQSLFGGGFFADAAEAPTATDSGDAVDDFLEIDRLSEDEALADEPDAIASPMPTTDLPRPDDLTLLTQAAEVAETEAAADLTSLDLTSLLGESAGGLGSMAPADARFDLPDTIKSFDDLLPASPGEAGNAETTISDGEDLLGGFMAASPEEDLLAQDTLPTTGTYDLAMDDIMVDQLQQDLENLETEVASDSLSSTNAELDLTDSLELFDPPAEVSPQSAGDGSPSAIAGVDLFADQAPAPDRLTEAAIPEAPSFDLFGDEPTATELAQDLDLFGTETATPPTAALDQVTLSDLAIDSLEQSPTAEPPAAEPTSDWASLDRLELETLEPEPTFAEEVPNIDLFSDAALADLALDQLETNQTDLPLDQLQADQPSPVANSPALENISLDLSDPSVSRVDEAVNDLGVDDSSANDLGIDLFATPASDDAAGENAVDLFGQLDQPSPDLDESAGEADGIDLFDSSVTDAGVQLLDLAAPVAEPPRIDLFSEPGPETAAPRDGGLNLFDISALTLDGPEPDEAGLDLFGDAAVPEASAPDAPVAEPIDLFGEGSQPQQPEYSDLFGVRDEAPTTAASDYLASMLAELNLSLEPEQPALGESGMTLDDLTELSPPAPAQPSSPSSSSTTGATGPSLTLENLLGELTLDPLTPLAPDPKREETNLDELASTGFGEAPAPKPSTLPPAEFTLADFEMGSPLDSARQPDAPGDTMANLFSDQPPAAQSVSENLTLEELDLEGELPDALAPLESGPSELTLISDWGLSAAPSEPAAPDLSINLDDLNLSLDEPIGDEPSLGDLLDAGPTEPGLTLETWQPPATPLESDTAPDLSINLIDDLNLSLDEPMADEPSLGESFGAEPTEPRLTLETWELSATPSESAASELSITLDDLNLSLDEPVADEPSLGDLPALGELVADDIVANAPVETATDWEQEISLDNILDAAGANFEDTPASLAEPQPEPVDPIQAVTAEATNSMEAMIDFINLDALLGEPLTPVSSEPSLELDLDLNLELDNLDDESQDAEPQDFGNLDLGTLDLEPLAGDEAIAQPEPRVPLDNSLLAEFDLGSDRPPADDLTDLELNLDLGLDAEPAAPRTDLDFSVEDWLGESTSAQDEAAGAETSLSSLDDSLEQPLIPAPESDWPLTAEPTPNEPENYFFDKPIEDVEEIAVEPAAVDNLAFDSFFELETAAPEADAVEPDAIAPASEPDFPDAVASELKIQAPEISEPEAPPDFPELDQLLAEPDFDTESTLAAVPSGLVAPVVEPPTVPPEIAEPEPLAPATVEPEALDPAAIESAVVEPELLDDLEIDQSETVILGPPVEAEPAPAAPTPLWFLGLDVGTTGLSAVLLERRGGQVYPLYWVDNAISGVTADKFFRLPSLASVEANDEGYQVQSVGSSALTVSWGDGDSADQGAVLLKALKPYLKLGIPFAGADGPEPQVQWSDRDRIPLPVFQNSLTRLLATLPVGLTPEAAFTVGAVGLDAEAIARAMQTLSGVVVSYPANWPDTYTFNLREAVLGARLTANPDDIYFVEDAIAAVLSGLPDPSTPLPEGSGQPMQQQTLYACPWTGGTVVLSAGATVTEVGIVDLPRALGELSYGDFALHSMSYAGDAIDLDIICHLLHPAERRQSRPAEGSGRSPQSTGWGWQAAMPELDGTHWSDLDLDGCEMPRPAEPDTARRQRLYQRLETSLLGQSALEAARHLKIILQHQPQFELELADQRWVVRSKDLEDRIILPYIQRINGHVNRLLSEAGLSSQGINQVICTGGSASLPKIARWLRQKFPNATIVQDTYHSDRPPSCSRVTYGLVNLVRYPQVLDLTRHQYSDMFLLMEVLRTLPEQPMPLSGILHLLKERGLNVEACQAHLMALLEGRLPPGLLPSTTNSPSVLVPASDDLATLATTPLFTRPNGQVYVPNLEQGQRLTDYMEHLLANKHQTLVDPLLSQLTVLNV</sequence>
<feature type="coiled-coil region" evidence="1">
    <location>
        <begin position="575"/>
        <end position="602"/>
    </location>
</feature>
<feature type="region of interest" description="Disordered" evidence="2">
    <location>
        <begin position="447"/>
        <end position="469"/>
    </location>
</feature>
<organism evidence="3 4">
    <name type="scientific">Phormidium tenue NIES-30</name>
    <dbReference type="NCBI Taxonomy" id="549789"/>
    <lineage>
        <taxon>Bacteria</taxon>
        <taxon>Bacillati</taxon>
        <taxon>Cyanobacteriota</taxon>
        <taxon>Cyanophyceae</taxon>
        <taxon>Oscillatoriophycideae</taxon>
        <taxon>Oscillatoriales</taxon>
        <taxon>Oscillatoriaceae</taxon>
        <taxon>Phormidium</taxon>
    </lineage>
</organism>
<evidence type="ECO:0000313" key="4">
    <source>
        <dbReference type="Proteomes" id="UP000185557"/>
    </source>
</evidence>
<proteinExistence type="predicted"/>
<feature type="compositionally biased region" description="Low complexity" evidence="2">
    <location>
        <begin position="1024"/>
        <end position="1039"/>
    </location>
</feature>
<dbReference type="OrthoDB" id="437233at2"/>